<dbReference type="Gene3D" id="1.10.510.10">
    <property type="entry name" value="Transferase(Phosphotransferase) domain 1"/>
    <property type="match status" value="1"/>
</dbReference>
<feature type="transmembrane region" description="Helical" evidence="2">
    <location>
        <begin position="128"/>
        <end position="153"/>
    </location>
</feature>
<keyword evidence="2" id="KW-1133">Transmembrane helix</keyword>
<accession>A0ABQ9YAH6</accession>
<dbReference type="Proteomes" id="UP001281761">
    <property type="component" value="Unassembled WGS sequence"/>
</dbReference>
<evidence type="ECO:0000313" key="5">
    <source>
        <dbReference type="Proteomes" id="UP001281761"/>
    </source>
</evidence>
<evidence type="ECO:0000259" key="3">
    <source>
        <dbReference type="PROSITE" id="PS50011"/>
    </source>
</evidence>
<dbReference type="SUPFAM" id="SSF56112">
    <property type="entry name" value="Protein kinase-like (PK-like)"/>
    <property type="match status" value="1"/>
</dbReference>
<comment type="caution">
    <text evidence="4">The sequence shown here is derived from an EMBL/GenBank/DDBJ whole genome shotgun (WGS) entry which is preliminary data.</text>
</comment>
<gene>
    <name evidence="4" type="ORF">BLNAU_4375</name>
</gene>
<feature type="compositionally biased region" description="Polar residues" evidence="1">
    <location>
        <begin position="312"/>
        <end position="335"/>
    </location>
</feature>
<protein>
    <recommendedName>
        <fullName evidence="3">Protein kinase domain-containing protein</fullName>
    </recommendedName>
</protein>
<proteinExistence type="predicted"/>
<feature type="compositionally biased region" description="Basic and acidic residues" evidence="1">
    <location>
        <begin position="336"/>
        <end position="346"/>
    </location>
</feature>
<feature type="region of interest" description="Disordered" evidence="1">
    <location>
        <begin position="312"/>
        <end position="346"/>
    </location>
</feature>
<reference evidence="4 5" key="1">
    <citation type="journal article" date="2022" name="bioRxiv">
        <title>Genomics of Preaxostyla Flagellates Illuminates Evolutionary Transitions and the Path Towards Mitochondrial Loss.</title>
        <authorList>
            <person name="Novak L.V.F."/>
            <person name="Treitli S.C."/>
            <person name="Pyrih J."/>
            <person name="Halakuc P."/>
            <person name="Pipaliya S.V."/>
            <person name="Vacek V."/>
            <person name="Brzon O."/>
            <person name="Soukal P."/>
            <person name="Eme L."/>
            <person name="Dacks J.B."/>
            <person name="Karnkowska A."/>
            <person name="Elias M."/>
            <person name="Hampl V."/>
        </authorList>
    </citation>
    <scope>NUCLEOTIDE SEQUENCE [LARGE SCALE GENOMIC DNA]</scope>
    <source>
        <strain evidence="4">NAU3</strain>
        <tissue evidence="4">Gut</tissue>
    </source>
</reference>
<sequence length="457" mass="50544">MLSVGSILEKKVRVSDKDRVFDALYVVLIFNEEVKGSFVFVVEEGGKDVEISVPIPDPSEVGESENFVVAGTKKVLTHDSNYTIKSFSPKPETDSTPIVWMSDTITFHIPKSSYDEKKSQLTPEMKKLLSWLIPLIVCLFVGLLIAIVIIVVVHRRKSKTPANPTELEEQVQVDVEAKMEVLPDEGHTNGFLQAGGLTHSAFQSTGDDVPEGTHAVDPKPLLTETELAEVMVCSGDYPVTVARVHETLYYVLHKEQRDIRKRTIGIQIVNGLKEVVANRGWSDVLTRLSSHWVLLDTEGNVQLKLQMNASEAEQEALHTQQKNQNGEMNSASQGQQEKKSKVSMDGLRWRAPEVVDGKQVDGHKAAVFSLGLVLWEMETGEVPFGEVDAVNAQRQSGTGVGPKMSEMKNEELKSMILRCVSVDPKDRPTLTEVGDFLNSQPEDPNLASRNDMGEANS</sequence>
<dbReference type="PROSITE" id="PS50011">
    <property type="entry name" value="PROTEIN_KINASE_DOM"/>
    <property type="match status" value="1"/>
</dbReference>
<dbReference type="InterPro" id="IPR011009">
    <property type="entry name" value="Kinase-like_dom_sf"/>
</dbReference>
<feature type="domain" description="Protein kinase" evidence="3">
    <location>
        <begin position="55"/>
        <end position="446"/>
    </location>
</feature>
<keyword evidence="2" id="KW-0812">Transmembrane</keyword>
<dbReference type="Pfam" id="PF07714">
    <property type="entry name" value="PK_Tyr_Ser-Thr"/>
    <property type="match status" value="1"/>
</dbReference>
<keyword evidence="2" id="KW-0472">Membrane</keyword>
<feature type="region of interest" description="Disordered" evidence="1">
    <location>
        <begin position="425"/>
        <end position="457"/>
    </location>
</feature>
<organism evidence="4 5">
    <name type="scientific">Blattamonas nauphoetae</name>
    <dbReference type="NCBI Taxonomy" id="2049346"/>
    <lineage>
        <taxon>Eukaryota</taxon>
        <taxon>Metamonada</taxon>
        <taxon>Preaxostyla</taxon>
        <taxon>Oxymonadida</taxon>
        <taxon>Blattamonas</taxon>
    </lineage>
</organism>
<evidence type="ECO:0000256" key="1">
    <source>
        <dbReference type="SAM" id="MobiDB-lite"/>
    </source>
</evidence>
<evidence type="ECO:0000313" key="4">
    <source>
        <dbReference type="EMBL" id="KAK2960720.1"/>
    </source>
</evidence>
<dbReference type="InterPro" id="IPR000719">
    <property type="entry name" value="Prot_kinase_dom"/>
</dbReference>
<name>A0ABQ9YAH6_9EUKA</name>
<dbReference type="EMBL" id="JARBJD010000021">
    <property type="protein sequence ID" value="KAK2960720.1"/>
    <property type="molecule type" value="Genomic_DNA"/>
</dbReference>
<dbReference type="InterPro" id="IPR051681">
    <property type="entry name" value="Ser/Thr_Kinases-Pseudokinases"/>
</dbReference>
<dbReference type="InterPro" id="IPR001245">
    <property type="entry name" value="Ser-Thr/Tyr_kinase_cat_dom"/>
</dbReference>
<keyword evidence="5" id="KW-1185">Reference proteome</keyword>
<dbReference type="PANTHER" id="PTHR44329">
    <property type="entry name" value="SERINE/THREONINE-PROTEIN KINASE TNNI3K-RELATED"/>
    <property type="match status" value="1"/>
</dbReference>
<evidence type="ECO:0000256" key="2">
    <source>
        <dbReference type="SAM" id="Phobius"/>
    </source>
</evidence>